<dbReference type="PANTHER" id="PTHR34322">
    <property type="entry name" value="TRANSPOSASE, Y1_TNP DOMAIN-CONTAINING"/>
    <property type="match status" value="1"/>
</dbReference>
<dbReference type="SUPFAM" id="SSF143422">
    <property type="entry name" value="Transposase IS200-like"/>
    <property type="match status" value="1"/>
</dbReference>
<dbReference type="Pfam" id="PF01797">
    <property type="entry name" value="Y1_Tnp"/>
    <property type="match status" value="1"/>
</dbReference>
<reference evidence="2 3" key="1">
    <citation type="submission" date="2018-07" db="EMBL/GenBank/DDBJ databases">
        <title>Genomic Encyclopedia of Type Strains, Phase IV (KMG-IV): sequencing the most valuable type-strain genomes for metagenomic binning, comparative biology and taxonomic classification.</title>
        <authorList>
            <person name="Goeker M."/>
        </authorList>
    </citation>
    <scope>NUCLEOTIDE SEQUENCE [LARGE SCALE GENOMIC DNA]</scope>
    <source>
        <strain evidence="2 3">DSM 27016</strain>
    </source>
</reference>
<dbReference type="OrthoDB" id="9788881at2"/>
<evidence type="ECO:0000313" key="2">
    <source>
        <dbReference type="EMBL" id="RCX16576.1"/>
    </source>
</evidence>
<dbReference type="Proteomes" id="UP000253034">
    <property type="component" value="Unassembled WGS sequence"/>
</dbReference>
<accession>A0A369B7Q0</accession>
<feature type="domain" description="Transposase IS200-like" evidence="1">
    <location>
        <begin position="9"/>
        <end position="123"/>
    </location>
</feature>
<gene>
    <name evidence="2" type="ORF">DFR58_11069</name>
</gene>
<dbReference type="InterPro" id="IPR002686">
    <property type="entry name" value="Transposase_17"/>
</dbReference>
<comment type="caution">
    <text evidence="2">The sequence shown here is derived from an EMBL/GenBank/DDBJ whole genome shotgun (WGS) entry which is preliminary data.</text>
</comment>
<dbReference type="InterPro" id="IPR036515">
    <property type="entry name" value="Transposase_17_sf"/>
</dbReference>
<protein>
    <submittedName>
        <fullName evidence="2">Transposase IS200 family protein</fullName>
    </submittedName>
</protein>
<name>A0A369B7Q0_9FIRM</name>
<dbReference type="SUPFAM" id="SSF48295">
    <property type="entry name" value="TrpR-like"/>
    <property type="match status" value="1"/>
</dbReference>
<proteinExistence type="predicted"/>
<dbReference type="GO" id="GO:0043565">
    <property type="term" value="F:sequence-specific DNA binding"/>
    <property type="evidence" value="ECO:0007669"/>
    <property type="project" value="InterPro"/>
</dbReference>
<sequence length="307" mass="35994">MPRAARKKSADAMYHIMSRSISEIDLYQCEEDKAYYLELLKRYIEKYHCKIYAYCLMDNHVHFYINTCGFDISIFMRCINTAYAAYYNKRYSRHGHLFQGRFGSKIVDNDTYSLTLSAYIHNNAKDIAGYDGNEDSYIYSSYGIYTGRRKNTEGIVDDDFLLELFSRDKTKARQKYKGFAESMRDTGIMKEVHEGIMREYTENAYSSGKKHIMRHETPKELIERIEIILGERLPEMLRAKFSREASRVRAFTAYVMRALCGYTYTDICKYIGNMSVSGVSRLSNEGFRLLGRDMQYCSVFRTLIYSD</sequence>
<dbReference type="EMBL" id="QPJT01000010">
    <property type="protein sequence ID" value="RCX16576.1"/>
    <property type="molecule type" value="Genomic_DNA"/>
</dbReference>
<dbReference type="GO" id="GO:0006313">
    <property type="term" value="P:DNA transposition"/>
    <property type="evidence" value="ECO:0007669"/>
    <property type="project" value="InterPro"/>
</dbReference>
<dbReference type="PANTHER" id="PTHR34322:SF2">
    <property type="entry name" value="TRANSPOSASE IS200-LIKE DOMAIN-CONTAINING PROTEIN"/>
    <property type="match status" value="1"/>
</dbReference>
<dbReference type="SMART" id="SM01321">
    <property type="entry name" value="Y1_Tnp"/>
    <property type="match status" value="1"/>
</dbReference>
<evidence type="ECO:0000313" key="3">
    <source>
        <dbReference type="Proteomes" id="UP000253034"/>
    </source>
</evidence>
<evidence type="ECO:0000259" key="1">
    <source>
        <dbReference type="SMART" id="SM01321"/>
    </source>
</evidence>
<organism evidence="2 3">
    <name type="scientific">Anaerobacterium chartisolvens</name>
    <dbReference type="NCBI Taxonomy" id="1297424"/>
    <lineage>
        <taxon>Bacteria</taxon>
        <taxon>Bacillati</taxon>
        <taxon>Bacillota</taxon>
        <taxon>Clostridia</taxon>
        <taxon>Eubacteriales</taxon>
        <taxon>Oscillospiraceae</taxon>
        <taxon>Anaerobacterium</taxon>
    </lineage>
</organism>
<dbReference type="InterPro" id="IPR010921">
    <property type="entry name" value="Trp_repressor/repl_initiator"/>
</dbReference>
<dbReference type="Gene3D" id="3.30.70.1290">
    <property type="entry name" value="Transposase IS200-like"/>
    <property type="match status" value="1"/>
</dbReference>
<dbReference type="GO" id="GO:0004803">
    <property type="term" value="F:transposase activity"/>
    <property type="evidence" value="ECO:0007669"/>
    <property type="project" value="InterPro"/>
</dbReference>
<keyword evidence="3" id="KW-1185">Reference proteome</keyword>
<dbReference type="RefSeq" id="WP_114297737.1">
    <property type="nucleotide sequence ID" value="NZ_QPJT01000010.1"/>
</dbReference>
<dbReference type="AlphaFoldDB" id="A0A369B7Q0"/>